<organism evidence="1 2">
    <name type="scientific">Melastoma candidum</name>
    <dbReference type="NCBI Taxonomy" id="119954"/>
    <lineage>
        <taxon>Eukaryota</taxon>
        <taxon>Viridiplantae</taxon>
        <taxon>Streptophyta</taxon>
        <taxon>Embryophyta</taxon>
        <taxon>Tracheophyta</taxon>
        <taxon>Spermatophyta</taxon>
        <taxon>Magnoliopsida</taxon>
        <taxon>eudicotyledons</taxon>
        <taxon>Gunneridae</taxon>
        <taxon>Pentapetalae</taxon>
        <taxon>rosids</taxon>
        <taxon>malvids</taxon>
        <taxon>Myrtales</taxon>
        <taxon>Melastomataceae</taxon>
        <taxon>Melastomatoideae</taxon>
        <taxon>Melastomateae</taxon>
        <taxon>Melastoma</taxon>
    </lineage>
</organism>
<gene>
    <name evidence="1" type="ORF">MLD38_034551</name>
</gene>
<dbReference type="Proteomes" id="UP001057402">
    <property type="component" value="Chromosome 10"/>
</dbReference>
<evidence type="ECO:0000313" key="1">
    <source>
        <dbReference type="EMBL" id="KAI4321130.1"/>
    </source>
</evidence>
<name>A0ACB9MAD9_9MYRT</name>
<comment type="caution">
    <text evidence="1">The sequence shown here is derived from an EMBL/GenBank/DDBJ whole genome shotgun (WGS) entry which is preliminary data.</text>
</comment>
<proteinExistence type="predicted"/>
<keyword evidence="2" id="KW-1185">Reference proteome</keyword>
<accession>A0ACB9MAD9</accession>
<reference evidence="2" key="1">
    <citation type="journal article" date="2023" name="Front. Plant Sci.">
        <title>Chromosomal-level genome assembly of Melastoma candidum provides insights into trichome evolution.</title>
        <authorList>
            <person name="Zhong Y."/>
            <person name="Wu W."/>
            <person name="Sun C."/>
            <person name="Zou P."/>
            <person name="Liu Y."/>
            <person name="Dai S."/>
            <person name="Zhou R."/>
        </authorList>
    </citation>
    <scope>NUCLEOTIDE SEQUENCE [LARGE SCALE GENOMIC DNA]</scope>
</reference>
<protein>
    <submittedName>
        <fullName evidence="1">Uncharacterized protein</fullName>
    </submittedName>
</protein>
<dbReference type="EMBL" id="CM042889">
    <property type="protein sequence ID" value="KAI4321130.1"/>
    <property type="molecule type" value="Genomic_DNA"/>
</dbReference>
<evidence type="ECO:0000313" key="2">
    <source>
        <dbReference type="Proteomes" id="UP001057402"/>
    </source>
</evidence>
<sequence length="71" mass="7794">MSELNRDGPPVTCIVSDAVMSFTLDAAEELGVPEVLLWTASACGFMGYVQYRRLIEEGYTPLKDTSYLTNG</sequence>